<dbReference type="InterPro" id="IPR058031">
    <property type="entry name" value="AAA_lid_NorR"/>
</dbReference>
<name>A0ABN8H5R5_9BACL</name>
<dbReference type="Gene3D" id="3.40.50.300">
    <property type="entry name" value="P-loop containing nucleotide triphosphate hydrolases"/>
    <property type="match status" value="1"/>
</dbReference>
<evidence type="ECO:0000313" key="6">
    <source>
        <dbReference type="EMBL" id="CAH1231033.1"/>
    </source>
</evidence>
<dbReference type="PANTHER" id="PTHR32071:SF121">
    <property type="entry name" value="SIGMA L-DEPENDENT TRANSCRIPTIONAL REGULATOR YQIR-RELATED"/>
    <property type="match status" value="1"/>
</dbReference>
<dbReference type="PRINTS" id="PR01590">
    <property type="entry name" value="HTHFIS"/>
</dbReference>
<keyword evidence="1" id="KW-0547">Nucleotide-binding</keyword>
<keyword evidence="4" id="KW-0804">Transcription</keyword>
<keyword evidence="7" id="KW-1185">Reference proteome</keyword>
<dbReference type="Gene3D" id="1.10.10.60">
    <property type="entry name" value="Homeodomain-like"/>
    <property type="match status" value="1"/>
</dbReference>
<sequence length="237" mass="26947">MFGYEKGAFTGAIDTRIGKFEAANQGTIFLDEIGEMSLATQAKLLHVIEEKRIVRLGSHQERQVDVRIIAATNRNIQDFVRSGKFREDLYYRLNLVEIVLPPLRERKEDITVLTQLKLQELNSKYSKSVTASDELKKALETLPWQGNIRELFNVLERMHIMKTTGHLHIGDLPANLAVPVETKPMESTAGKLQDVLEEVEEKMIEDALLRTKGNQTKAADLLGISRNTLIHKMKKIK</sequence>
<proteinExistence type="predicted"/>
<protein>
    <submittedName>
        <fullName evidence="6">Regulatory protein AtoC</fullName>
    </submittedName>
</protein>
<organism evidence="6 7">
    <name type="scientific">Paenibacillus allorhizoplanae</name>
    <dbReference type="NCBI Taxonomy" id="2905648"/>
    <lineage>
        <taxon>Bacteria</taxon>
        <taxon>Bacillati</taxon>
        <taxon>Bacillota</taxon>
        <taxon>Bacilli</taxon>
        <taxon>Bacillales</taxon>
        <taxon>Paenibacillaceae</taxon>
        <taxon>Paenibacillus</taxon>
    </lineage>
</organism>
<evidence type="ECO:0000256" key="1">
    <source>
        <dbReference type="ARBA" id="ARBA00022741"/>
    </source>
</evidence>
<dbReference type="Pfam" id="PF25601">
    <property type="entry name" value="AAA_lid_14"/>
    <property type="match status" value="1"/>
</dbReference>
<dbReference type="SUPFAM" id="SSF46689">
    <property type="entry name" value="Homeodomain-like"/>
    <property type="match status" value="1"/>
</dbReference>
<dbReference type="Proteomes" id="UP000838821">
    <property type="component" value="Unassembled WGS sequence"/>
</dbReference>
<dbReference type="Gene3D" id="1.10.8.60">
    <property type="match status" value="1"/>
</dbReference>
<dbReference type="Pfam" id="PF02954">
    <property type="entry name" value="HTH_8"/>
    <property type="match status" value="1"/>
</dbReference>
<evidence type="ECO:0000256" key="4">
    <source>
        <dbReference type="ARBA" id="ARBA00023163"/>
    </source>
</evidence>
<dbReference type="InterPro" id="IPR002078">
    <property type="entry name" value="Sigma_54_int"/>
</dbReference>
<dbReference type="SUPFAM" id="SSF52540">
    <property type="entry name" value="P-loop containing nucleoside triphosphate hydrolases"/>
    <property type="match status" value="1"/>
</dbReference>
<keyword evidence="2" id="KW-0067">ATP-binding</keyword>
<dbReference type="EMBL" id="CAKMMW010000040">
    <property type="protein sequence ID" value="CAH1231033.1"/>
    <property type="molecule type" value="Genomic_DNA"/>
</dbReference>
<evidence type="ECO:0000256" key="3">
    <source>
        <dbReference type="ARBA" id="ARBA00023015"/>
    </source>
</evidence>
<keyword evidence="3" id="KW-0805">Transcription regulation</keyword>
<dbReference type="Pfam" id="PF00158">
    <property type="entry name" value="Sigma54_activat"/>
    <property type="match status" value="1"/>
</dbReference>
<dbReference type="PANTHER" id="PTHR32071">
    <property type="entry name" value="TRANSCRIPTIONAL REGULATORY PROTEIN"/>
    <property type="match status" value="1"/>
</dbReference>
<reference evidence="6" key="1">
    <citation type="submission" date="2022-01" db="EMBL/GenBank/DDBJ databases">
        <authorList>
            <person name="Criscuolo A."/>
        </authorList>
    </citation>
    <scope>NUCLEOTIDE SEQUENCE</scope>
    <source>
        <strain evidence="6">CIP111891</strain>
    </source>
</reference>
<evidence type="ECO:0000313" key="7">
    <source>
        <dbReference type="Proteomes" id="UP000838821"/>
    </source>
</evidence>
<dbReference type="CDD" id="cd00009">
    <property type="entry name" value="AAA"/>
    <property type="match status" value="1"/>
</dbReference>
<feature type="domain" description="Sigma-54 factor interaction" evidence="5">
    <location>
        <begin position="1"/>
        <end position="160"/>
    </location>
</feature>
<dbReference type="InterPro" id="IPR027417">
    <property type="entry name" value="P-loop_NTPase"/>
</dbReference>
<dbReference type="InterPro" id="IPR009057">
    <property type="entry name" value="Homeodomain-like_sf"/>
</dbReference>
<accession>A0ABN8H5R5</accession>
<comment type="caution">
    <text evidence="6">The sequence shown here is derived from an EMBL/GenBank/DDBJ whole genome shotgun (WGS) entry which is preliminary data.</text>
</comment>
<evidence type="ECO:0000256" key="2">
    <source>
        <dbReference type="ARBA" id="ARBA00022840"/>
    </source>
</evidence>
<dbReference type="PROSITE" id="PS50045">
    <property type="entry name" value="SIGMA54_INTERACT_4"/>
    <property type="match status" value="1"/>
</dbReference>
<evidence type="ECO:0000259" key="5">
    <source>
        <dbReference type="PROSITE" id="PS50045"/>
    </source>
</evidence>
<gene>
    <name evidence="6" type="primary">atoC_1</name>
    <name evidence="6" type="ORF">PAECIP111891_06784</name>
</gene>
<dbReference type="InterPro" id="IPR002197">
    <property type="entry name" value="HTH_Fis"/>
</dbReference>